<sequence length="439" mass="49956">MKKIIILLSVFAASFSAVSCDSYLDIEPEGKIIPKTVDDYRKVITTAYSKYPQHKSLTALRTDELILDEYSTDFLSYREIVMWKDANQDQSTTPFQWEAFYSVIFYANQIINEGQQTMEASAEKDQILAEAYALRAYAYFDLVNLYGKPYQASTAGSDRGVPINLSLDLEKTLPASSVAEVYAQVNADIEKSSALMNLDQQADKVRYRFSKGALAAFKSRISLYQQNWEDALKNAETALSINKTLVNLNTEKIVPNHYTSPEAILSLDNTFISALGYSTAASKELIASYDQTNDLRFKTYFEKNGADYKVIKGGNSEFRTSFRVSELYFIKAEALLKSNRLEESKATLNEVLKNRYTATGFANVQTKVTSMNATQFMEFILEERNREFALEGQRWFDLRRANQKQIIHTISGVEYTLQKNDVRYTIEIPQQAKLNNPNL</sequence>
<keyword evidence="4" id="KW-0472">Membrane</keyword>
<comment type="subcellular location">
    <subcellularLocation>
        <location evidence="1">Cell outer membrane</location>
    </subcellularLocation>
</comment>
<dbReference type="STRING" id="1434701.SAMN05443634_10579"/>
<dbReference type="CDD" id="cd08977">
    <property type="entry name" value="SusD"/>
    <property type="match status" value="1"/>
</dbReference>
<evidence type="ECO:0000313" key="10">
    <source>
        <dbReference type="EMBL" id="SHK99956.1"/>
    </source>
</evidence>
<accession>A0A1M6X1Z4</accession>
<dbReference type="RefSeq" id="WP_072931034.1">
    <property type="nucleotide sequence ID" value="NZ_BMFL01000009.1"/>
</dbReference>
<keyword evidence="5" id="KW-0998">Cell outer membrane</keyword>
<dbReference type="Pfam" id="PF14322">
    <property type="entry name" value="SusD-like_3"/>
    <property type="match status" value="1"/>
</dbReference>
<dbReference type="SUPFAM" id="SSF48452">
    <property type="entry name" value="TPR-like"/>
    <property type="match status" value="1"/>
</dbReference>
<evidence type="ECO:0000313" key="11">
    <source>
        <dbReference type="Proteomes" id="UP000184120"/>
    </source>
</evidence>
<dbReference type="Pfam" id="PF07980">
    <property type="entry name" value="SusD_RagB"/>
    <property type="match status" value="1"/>
</dbReference>
<dbReference type="GO" id="GO:0009279">
    <property type="term" value="C:cell outer membrane"/>
    <property type="evidence" value="ECO:0007669"/>
    <property type="project" value="UniProtKB-SubCell"/>
</dbReference>
<protein>
    <submittedName>
        <fullName evidence="9">Membrane protein</fullName>
    </submittedName>
    <submittedName>
        <fullName evidence="10">SusD family protein</fullName>
    </submittedName>
</protein>
<feature type="chain" id="PRO_5009922258" evidence="6">
    <location>
        <begin position="20"/>
        <end position="439"/>
    </location>
</feature>
<dbReference type="Gene3D" id="1.25.40.390">
    <property type="match status" value="1"/>
</dbReference>
<comment type="similarity">
    <text evidence="2">Belongs to the SusD family.</text>
</comment>
<name>A0A1M6X1Z4_9FLAO</name>
<dbReference type="OrthoDB" id="630434at2"/>
<evidence type="ECO:0000256" key="6">
    <source>
        <dbReference type="SAM" id="SignalP"/>
    </source>
</evidence>
<dbReference type="InterPro" id="IPR033985">
    <property type="entry name" value="SusD-like_N"/>
</dbReference>
<keyword evidence="12" id="KW-1185">Reference proteome</keyword>
<reference evidence="12" key="4">
    <citation type="journal article" date="2019" name="Int. J. Syst. Evol. Microbiol.">
        <title>The Global Catalogue of Microorganisms (GCM) 10K type strain sequencing project: providing services to taxonomists for standard genome sequencing and annotation.</title>
        <authorList>
            <consortium name="The Broad Institute Genomics Platform"/>
            <consortium name="The Broad Institute Genome Sequencing Center for Infectious Disease"/>
            <person name="Wu L."/>
            <person name="Ma J."/>
        </authorList>
    </citation>
    <scope>NUCLEOTIDE SEQUENCE [LARGE SCALE GENOMIC DNA]</scope>
    <source>
        <strain evidence="12">CGMCC 1.12707</strain>
    </source>
</reference>
<reference evidence="9" key="1">
    <citation type="journal article" date="2014" name="Int. J. Syst. Evol. Microbiol.">
        <title>Complete genome of a new Firmicutes species belonging to the dominant human colonic microbiota ('Ruminococcus bicirculans') reveals two chromosomes and a selective capacity to utilize plant glucans.</title>
        <authorList>
            <consortium name="NISC Comparative Sequencing Program"/>
            <person name="Wegmann U."/>
            <person name="Louis P."/>
            <person name="Goesmann A."/>
            <person name="Henrissat B."/>
            <person name="Duncan S.H."/>
            <person name="Flint H.J."/>
        </authorList>
    </citation>
    <scope>NUCLEOTIDE SEQUENCE</scope>
    <source>
        <strain evidence="9">CGMCC 1.12707</strain>
    </source>
</reference>
<dbReference type="PROSITE" id="PS51257">
    <property type="entry name" value="PROKAR_LIPOPROTEIN"/>
    <property type="match status" value="1"/>
</dbReference>
<reference evidence="9" key="5">
    <citation type="submission" date="2024-05" db="EMBL/GenBank/DDBJ databases">
        <authorList>
            <person name="Sun Q."/>
            <person name="Zhou Y."/>
        </authorList>
    </citation>
    <scope>NUCLEOTIDE SEQUENCE</scope>
    <source>
        <strain evidence="9">CGMCC 1.12707</strain>
    </source>
</reference>
<evidence type="ECO:0000256" key="5">
    <source>
        <dbReference type="ARBA" id="ARBA00023237"/>
    </source>
</evidence>
<evidence type="ECO:0000259" key="8">
    <source>
        <dbReference type="Pfam" id="PF14322"/>
    </source>
</evidence>
<reference evidence="11" key="3">
    <citation type="submission" date="2016-11" db="EMBL/GenBank/DDBJ databases">
        <authorList>
            <person name="Varghese N."/>
            <person name="Submissions S."/>
        </authorList>
    </citation>
    <scope>NUCLEOTIDE SEQUENCE [LARGE SCALE GENOMIC DNA]</scope>
    <source>
        <strain evidence="11">DSM 27989</strain>
    </source>
</reference>
<evidence type="ECO:0000259" key="7">
    <source>
        <dbReference type="Pfam" id="PF07980"/>
    </source>
</evidence>
<evidence type="ECO:0000256" key="4">
    <source>
        <dbReference type="ARBA" id="ARBA00023136"/>
    </source>
</evidence>
<evidence type="ECO:0000256" key="1">
    <source>
        <dbReference type="ARBA" id="ARBA00004442"/>
    </source>
</evidence>
<feature type="domain" description="RagB/SusD" evidence="7">
    <location>
        <begin position="310"/>
        <end position="435"/>
    </location>
</feature>
<dbReference type="EMBL" id="FRBH01000005">
    <property type="protein sequence ID" value="SHK99956.1"/>
    <property type="molecule type" value="Genomic_DNA"/>
</dbReference>
<proteinExistence type="inferred from homology"/>
<feature type="domain" description="SusD-like N-terminal" evidence="8">
    <location>
        <begin position="23"/>
        <end position="223"/>
    </location>
</feature>
<gene>
    <name evidence="9" type="ORF">GCM10010984_14980</name>
    <name evidence="10" type="ORF">SAMN05443634_10579</name>
</gene>
<dbReference type="Proteomes" id="UP000184120">
    <property type="component" value="Unassembled WGS sequence"/>
</dbReference>
<keyword evidence="3 6" id="KW-0732">Signal</keyword>
<dbReference type="Proteomes" id="UP000650994">
    <property type="component" value="Unassembled WGS sequence"/>
</dbReference>
<organism evidence="10 11">
    <name type="scientific">Chishuiella changwenlii</name>
    <dbReference type="NCBI Taxonomy" id="1434701"/>
    <lineage>
        <taxon>Bacteria</taxon>
        <taxon>Pseudomonadati</taxon>
        <taxon>Bacteroidota</taxon>
        <taxon>Flavobacteriia</taxon>
        <taxon>Flavobacteriales</taxon>
        <taxon>Weeksellaceae</taxon>
        <taxon>Chishuiella</taxon>
    </lineage>
</organism>
<feature type="signal peptide" evidence="6">
    <location>
        <begin position="1"/>
        <end position="19"/>
    </location>
</feature>
<dbReference type="EMBL" id="BMFL01000009">
    <property type="protein sequence ID" value="GGE98393.1"/>
    <property type="molecule type" value="Genomic_DNA"/>
</dbReference>
<evidence type="ECO:0000256" key="2">
    <source>
        <dbReference type="ARBA" id="ARBA00006275"/>
    </source>
</evidence>
<dbReference type="AlphaFoldDB" id="A0A1M6X1Z4"/>
<evidence type="ECO:0000313" key="9">
    <source>
        <dbReference type="EMBL" id="GGE98393.1"/>
    </source>
</evidence>
<dbReference type="InterPro" id="IPR011990">
    <property type="entry name" value="TPR-like_helical_dom_sf"/>
</dbReference>
<evidence type="ECO:0000256" key="3">
    <source>
        <dbReference type="ARBA" id="ARBA00022729"/>
    </source>
</evidence>
<reference evidence="10" key="2">
    <citation type="submission" date="2016-11" db="EMBL/GenBank/DDBJ databases">
        <authorList>
            <person name="Jaros S."/>
            <person name="Januszkiewicz K."/>
            <person name="Wedrychowicz H."/>
        </authorList>
    </citation>
    <scope>NUCLEOTIDE SEQUENCE [LARGE SCALE GENOMIC DNA]</scope>
    <source>
        <strain evidence="10">DSM 27989</strain>
    </source>
</reference>
<dbReference type="InterPro" id="IPR012944">
    <property type="entry name" value="SusD_RagB_dom"/>
</dbReference>
<evidence type="ECO:0000313" key="12">
    <source>
        <dbReference type="Proteomes" id="UP000650994"/>
    </source>
</evidence>